<dbReference type="GO" id="GO:0005506">
    <property type="term" value="F:iron ion binding"/>
    <property type="evidence" value="ECO:0007669"/>
    <property type="project" value="InterPro"/>
</dbReference>
<dbReference type="Gene3D" id="1.10.630.10">
    <property type="entry name" value="Cytochrome P450"/>
    <property type="match status" value="1"/>
</dbReference>
<evidence type="ECO:0000313" key="3">
    <source>
        <dbReference type="EMBL" id="CAB4603285.1"/>
    </source>
</evidence>
<sequence>MDGFRTYEVYQRVRPGQPSSEFRARQLSSDAYLSDPYPLVATLREHEPCYRDWPGNAFWVTRYDDVTSVFVDDANFTSRTRASLSGREGWGRDLGAEVEVLRCLERTADDHGEAIARRLVRAMEHDLATEVCARLPFELLCTALGMEPTDEFARRYLRLQRAPGWEPVDREAGLVALDELAAEFDRAIAERHGGGDGRGDGPVDGRGDGRGDGDDLVSVAARLGATGADLAVTVLEMDHGTLHGVLANLWFHLLTTPERIHDVRSDPLHVRAAVLETMRHSPPVVSADRFARHEVERFGRLLPDGALVRLSSAAANRDPRVFADPDTWDLHRRDLCQREPRGQYRADGLPSGISFGTGAPSRYPAVPEDRPRSRYAITRDLAVRTTCVILDELPTVRLADGATPTLRSLRWGEIHTCWSLPVVRG</sequence>
<dbReference type="InterPro" id="IPR036396">
    <property type="entry name" value="Cyt_P450_sf"/>
</dbReference>
<dbReference type="GO" id="GO:0020037">
    <property type="term" value="F:heme binding"/>
    <property type="evidence" value="ECO:0007669"/>
    <property type="project" value="InterPro"/>
</dbReference>
<dbReference type="InterPro" id="IPR001128">
    <property type="entry name" value="Cyt_P450"/>
</dbReference>
<dbReference type="GO" id="GO:0016705">
    <property type="term" value="F:oxidoreductase activity, acting on paired donors, with incorporation or reduction of molecular oxygen"/>
    <property type="evidence" value="ECO:0007669"/>
    <property type="project" value="InterPro"/>
</dbReference>
<dbReference type="GO" id="GO:0004497">
    <property type="term" value="F:monooxygenase activity"/>
    <property type="evidence" value="ECO:0007669"/>
    <property type="project" value="InterPro"/>
</dbReference>
<dbReference type="AlphaFoldDB" id="A0A6J6GWE3"/>
<dbReference type="PANTHER" id="PTHR46696:SF1">
    <property type="entry name" value="CYTOCHROME P450 YJIB-RELATED"/>
    <property type="match status" value="1"/>
</dbReference>
<evidence type="ECO:0000256" key="1">
    <source>
        <dbReference type="ARBA" id="ARBA00010617"/>
    </source>
</evidence>
<dbReference type="PANTHER" id="PTHR46696">
    <property type="entry name" value="P450, PUTATIVE (EUROFUNG)-RELATED"/>
    <property type="match status" value="1"/>
</dbReference>
<dbReference type="Pfam" id="PF00067">
    <property type="entry name" value="p450"/>
    <property type="match status" value="1"/>
</dbReference>
<gene>
    <name evidence="3" type="ORF">UFOPK1493_04477</name>
</gene>
<accession>A0A6J6GWE3</accession>
<comment type="similarity">
    <text evidence="1">Belongs to the cytochrome P450 family.</text>
</comment>
<protein>
    <submittedName>
        <fullName evidence="3">Unannotated protein</fullName>
    </submittedName>
</protein>
<dbReference type="EMBL" id="CAEZSR010000362">
    <property type="protein sequence ID" value="CAB4603285.1"/>
    <property type="molecule type" value="Genomic_DNA"/>
</dbReference>
<feature type="region of interest" description="Disordered" evidence="2">
    <location>
        <begin position="191"/>
        <end position="211"/>
    </location>
</feature>
<dbReference type="PRINTS" id="PR00359">
    <property type="entry name" value="BP450"/>
</dbReference>
<reference evidence="3" key="1">
    <citation type="submission" date="2020-05" db="EMBL/GenBank/DDBJ databases">
        <authorList>
            <person name="Chiriac C."/>
            <person name="Salcher M."/>
            <person name="Ghai R."/>
            <person name="Kavagutti S V."/>
        </authorList>
    </citation>
    <scope>NUCLEOTIDE SEQUENCE</scope>
</reference>
<evidence type="ECO:0000256" key="2">
    <source>
        <dbReference type="SAM" id="MobiDB-lite"/>
    </source>
</evidence>
<dbReference type="SUPFAM" id="SSF48264">
    <property type="entry name" value="Cytochrome P450"/>
    <property type="match status" value="1"/>
</dbReference>
<name>A0A6J6GWE3_9ZZZZ</name>
<proteinExistence type="inferred from homology"/>
<organism evidence="3">
    <name type="scientific">freshwater metagenome</name>
    <dbReference type="NCBI Taxonomy" id="449393"/>
    <lineage>
        <taxon>unclassified sequences</taxon>
        <taxon>metagenomes</taxon>
        <taxon>ecological metagenomes</taxon>
    </lineage>
</organism>
<dbReference type="InterPro" id="IPR002397">
    <property type="entry name" value="Cyt_P450_B"/>
</dbReference>